<keyword evidence="2" id="KW-1185">Reference proteome</keyword>
<dbReference type="Proteomes" id="UP000318017">
    <property type="component" value="Chromosome"/>
</dbReference>
<dbReference type="KEGG" id="ahel:Q31a_46490"/>
<name>A0A518GCK1_9BACT</name>
<gene>
    <name evidence="1" type="ORF">Q31a_46490</name>
</gene>
<organism evidence="1 2">
    <name type="scientific">Aureliella helgolandensis</name>
    <dbReference type="NCBI Taxonomy" id="2527968"/>
    <lineage>
        <taxon>Bacteria</taxon>
        <taxon>Pseudomonadati</taxon>
        <taxon>Planctomycetota</taxon>
        <taxon>Planctomycetia</taxon>
        <taxon>Pirellulales</taxon>
        <taxon>Pirellulaceae</taxon>
        <taxon>Aureliella</taxon>
    </lineage>
</organism>
<evidence type="ECO:0000313" key="1">
    <source>
        <dbReference type="EMBL" id="QDV26277.1"/>
    </source>
</evidence>
<reference evidence="1 2" key="1">
    <citation type="submission" date="2019-02" db="EMBL/GenBank/DDBJ databases">
        <title>Deep-cultivation of Planctomycetes and their phenomic and genomic characterization uncovers novel biology.</title>
        <authorList>
            <person name="Wiegand S."/>
            <person name="Jogler M."/>
            <person name="Boedeker C."/>
            <person name="Pinto D."/>
            <person name="Vollmers J."/>
            <person name="Rivas-Marin E."/>
            <person name="Kohn T."/>
            <person name="Peeters S.H."/>
            <person name="Heuer A."/>
            <person name="Rast P."/>
            <person name="Oberbeckmann S."/>
            <person name="Bunk B."/>
            <person name="Jeske O."/>
            <person name="Meyerdierks A."/>
            <person name="Storesund J.E."/>
            <person name="Kallscheuer N."/>
            <person name="Luecker S."/>
            <person name="Lage O.M."/>
            <person name="Pohl T."/>
            <person name="Merkel B.J."/>
            <person name="Hornburger P."/>
            <person name="Mueller R.-W."/>
            <person name="Bruemmer F."/>
            <person name="Labrenz M."/>
            <person name="Spormann A.M."/>
            <person name="Op den Camp H."/>
            <person name="Overmann J."/>
            <person name="Amann R."/>
            <person name="Jetten M.S.M."/>
            <person name="Mascher T."/>
            <person name="Medema M.H."/>
            <person name="Devos D.P."/>
            <person name="Kaster A.-K."/>
            <person name="Ovreas L."/>
            <person name="Rohde M."/>
            <person name="Galperin M.Y."/>
            <person name="Jogler C."/>
        </authorList>
    </citation>
    <scope>NUCLEOTIDE SEQUENCE [LARGE SCALE GENOMIC DNA]</scope>
    <source>
        <strain evidence="1 2">Q31a</strain>
    </source>
</reference>
<sequence>MSPVKLQQPLSVRESETPFNELEVLPPFCGSVGLKTAGGGLSPSARLPLRQKKVYKSLVLSHGLG</sequence>
<evidence type="ECO:0000313" key="2">
    <source>
        <dbReference type="Proteomes" id="UP000318017"/>
    </source>
</evidence>
<proteinExistence type="predicted"/>
<accession>A0A518GCK1</accession>
<protein>
    <submittedName>
        <fullName evidence="1">Uncharacterized protein</fullName>
    </submittedName>
</protein>
<dbReference type="EMBL" id="CP036298">
    <property type="protein sequence ID" value="QDV26277.1"/>
    <property type="molecule type" value="Genomic_DNA"/>
</dbReference>
<dbReference type="AlphaFoldDB" id="A0A518GCK1"/>